<dbReference type="AlphaFoldDB" id="A0A1I5XGQ5"/>
<dbReference type="Proteomes" id="UP000198577">
    <property type="component" value="Unassembled WGS sequence"/>
</dbReference>
<evidence type="ECO:0000313" key="3">
    <source>
        <dbReference type="Proteomes" id="UP000198577"/>
    </source>
</evidence>
<keyword evidence="1" id="KW-0812">Transmembrane</keyword>
<protein>
    <submittedName>
        <fullName evidence="2">Uncharacterized protein</fullName>
    </submittedName>
</protein>
<sequence length="43" mass="4948">MQELLLEVVSPTLEYISRIIVPMLQGTVVTLELFFITILKLRS</sequence>
<dbReference type="EMBL" id="FOXR01000026">
    <property type="protein sequence ID" value="SFQ31104.1"/>
    <property type="molecule type" value="Genomic_DNA"/>
</dbReference>
<gene>
    <name evidence="2" type="ORF">SAMN05444406_1261</name>
</gene>
<accession>A0A1I5XGQ5</accession>
<keyword evidence="1" id="KW-0472">Membrane</keyword>
<dbReference type="RefSeq" id="WP_278292625.1">
    <property type="nucleotide sequence ID" value="NZ_FOXR01000026.1"/>
</dbReference>
<proteinExistence type="predicted"/>
<evidence type="ECO:0000313" key="2">
    <source>
        <dbReference type="EMBL" id="SFQ31104.1"/>
    </source>
</evidence>
<evidence type="ECO:0000256" key="1">
    <source>
        <dbReference type="SAM" id="Phobius"/>
    </source>
</evidence>
<reference evidence="2 3" key="1">
    <citation type="submission" date="2016-10" db="EMBL/GenBank/DDBJ databases">
        <authorList>
            <person name="de Groot N.N."/>
        </authorList>
    </citation>
    <scope>NUCLEOTIDE SEQUENCE [LARGE SCALE GENOMIC DNA]</scope>
    <source>
        <strain evidence="2 3">DSM 20678</strain>
    </source>
</reference>
<keyword evidence="1" id="KW-1133">Transmembrane helix</keyword>
<feature type="transmembrane region" description="Helical" evidence="1">
    <location>
        <begin position="15"/>
        <end position="39"/>
    </location>
</feature>
<organism evidence="2 3">
    <name type="scientific">Caldicoprobacter faecalis</name>
    <dbReference type="NCBI Taxonomy" id="937334"/>
    <lineage>
        <taxon>Bacteria</taxon>
        <taxon>Bacillati</taxon>
        <taxon>Bacillota</taxon>
        <taxon>Clostridia</taxon>
        <taxon>Caldicoprobacterales</taxon>
        <taxon>Caldicoprobacteraceae</taxon>
        <taxon>Caldicoprobacter</taxon>
    </lineage>
</organism>
<keyword evidence="3" id="KW-1185">Reference proteome</keyword>
<name>A0A1I5XGQ5_9FIRM</name>